<dbReference type="RefSeq" id="XP_040706585.1">
    <property type="nucleotide sequence ID" value="XM_040850360.1"/>
</dbReference>
<reference evidence="2" key="1">
    <citation type="journal article" date="2017" name="Genome Biol.">
        <title>Comparative genomics reveals high biological diversity and specific adaptations in the industrially and medically important fungal genus Aspergillus.</title>
        <authorList>
            <person name="de Vries R.P."/>
            <person name="Riley R."/>
            <person name="Wiebenga A."/>
            <person name="Aguilar-Osorio G."/>
            <person name="Amillis S."/>
            <person name="Uchima C.A."/>
            <person name="Anderluh G."/>
            <person name="Asadollahi M."/>
            <person name="Askin M."/>
            <person name="Barry K."/>
            <person name="Battaglia E."/>
            <person name="Bayram O."/>
            <person name="Benocci T."/>
            <person name="Braus-Stromeyer S.A."/>
            <person name="Caldana C."/>
            <person name="Canovas D."/>
            <person name="Cerqueira G.C."/>
            <person name="Chen F."/>
            <person name="Chen W."/>
            <person name="Choi C."/>
            <person name="Clum A."/>
            <person name="Dos Santos R.A."/>
            <person name="Damasio A.R."/>
            <person name="Diallinas G."/>
            <person name="Emri T."/>
            <person name="Fekete E."/>
            <person name="Flipphi M."/>
            <person name="Freyberg S."/>
            <person name="Gallo A."/>
            <person name="Gournas C."/>
            <person name="Habgood R."/>
            <person name="Hainaut M."/>
            <person name="Harispe M.L."/>
            <person name="Henrissat B."/>
            <person name="Hilden K.S."/>
            <person name="Hope R."/>
            <person name="Hossain A."/>
            <person name="Karabika E."/>
            <person name="Karaffa L."/>
            <person name="Karanyi Z."/>
            <person name="Krasevec N."/>
            <person name="Kuo A."/>
            <person name="Kusch H."/>
            <person name="LaButti K."/>
            <person name="Lagendijk E.L."/>
            <person name="Lapidus A."/>
            <person name="Levasseur A."/>
            <person name="Lindquist E."/>
            <person name="Lipzen A."/>
            <person name="Logrieco A.F."/>
            <person name="MacCabe A."/>
            <person name="Maekelae M.R."/>
            <person name="Malavazi I."/>
            <person name="Melin P."/>
            <person name="Meyer V."/>
            <person name="Mielnichuk N."/>
            <person name="Miskei M."/>
            <person name="Molnar A.P."/>
            <person name="Mule G."/>
            <person name="Ngan C.Y."/>
            <person name="Orejas M."/>
            <person name="Orosz E."/>
            <person name="Ouedraogo J.P."/>
            <person name="Overkamp K.M."/>
            <person name="Park H.-S."/>
            <person name="Perrone G."/>
            <person name="Piumi F."/>
            <person name="Punt P.J."/>
            <person name="Ram A.F."/>
            <person name="Ramon A."/>
            <person name="Rauscher S."/>
            <person name="Record E."/>
            <person name="Riano-Pachon D.M."/>
            <person name="Robert V."/>
            <person name="Roehrig J."/>
            <person name="Ruller R."/>
            <person name="Salamov A."/>
            <person name="Salih N.S."/>
            <person name="Samson R.A."/>
            <person name="Sandor E."/>
            <person name="Sanguinetti M."/>
            <person name="Schuetze T."/>
            <person name="Sepcic K."/>
            <person name="Shelest E."/>
            <person name="Sherlock G."/>
            <person name="Sophianopoulou V."/>
            <person name="Squina F.M."/>
            <person name="Sun H."/>
            <person name="Susca A."/>
            <person name="Todd R.B."/>
            <person name="Tsang A."/>
            <person name="Unkles S.E."/>
            <person name="van de Wiele N."/>
            <person name="van Rossen-Uffink D."/>
            <person name="Oliveira J.V."/>
            <person name="Vesth T.C."/>
            <person name="Visser J."/>
            <person name="Yu J.-H."/>
            <person name="Zhou M."/>
            <person name="Andersen M.R."/>
            <person name="Archer D.B."/>
            <person name="Baker S.E."/>
            <person name="Benoit I."/>
            <person name="Brakhage A.A."/>
            <person name="Braus G.H."/>
            <person name="Fischer R."/>
            <person name="Frisvad J.C."/>
            <person name="Goldman G.H."/>
            <person name="Houbraken J."/>
            <person name="Oakley B."/>
            <person name="Pocsi I."/>
            <person name="Scazzocchio C."/>
            <person name="Seiboth B."/>
            <person name="vanKuyk P.A."/>
            <person name="Wortman J."/>
            <person name="Dyer P.S."/>
            <person name="Grigoriev I.V."/>
        </authorList>
    </citation>
    <scope>NUCLEOTIDE SEQUENCE [LARGE SCALE GENOMIC DNA]</scope>
    <source>
        <strain evidence="2">CBS 593.65</strain>
    </source>
</reference>
<gene>
    <name evidence="1" type="ORF">ASPSYDRAFT_663542</name>
</gene>
<organism evidence="1 2">
    <name type="scientific">Aspergillus sydowii CBS 593.65</name>
    <dbReference type="NCBI Taxonomy" id="1036612"/>
    <lineage>
        <taxon>Eukaryota</taxon>
        <taxon>Fungi</taxon>
        <taxon>Dikarya</taxon>
        <taxon>Ascomycota</taxon>
        <taxon>Pezizomycotina</taxon>
        <taxon>Eurotiomycetes</taxon>
        <taxon>Eurotiomycetidae</taxon>
        <taxon>Eurotiales</taxon>
        <taxon>Aspergillaceae</taxon>
        <taxon>Aspergillus</taxon>
        <taxon>Aspergillus subgen. Nidulantes</taxon>
    </lineage>
</organism>
<name>A0A1L9TTM4_9EURO</name>
<sequence length="234" mass="26938">MNPIESAEQTYRTGQIEVDQIMSDQELTDQYPDDETEGINQANILDMTHRQAPESSWIPGQQAKYECTTCTLCSTGSDCPTAGHPFNTELQTGLRCYQCSACSHSKYKPKATNGRRLSQKQLEKLDTPKPYKKPLKRFYSDDFTWYVVIPLEEECDSLIFKYRVALAEMENAKATIYTEKPDDEDCGKGFVFEIGMKQSTNVKMVLEEAREIIRDRLRNNINVWAMEVSIDEWK</sequence>
<keyword evidence="2" id="KW-1185">Reference proteome</keyword>
<dbReference type="VEuPathDB" id="FungiDB:ASPSYDRAFT_663542"/>
<proteinExistence type="predicted"/>
<dbReference type="Proteomes" id="UP000184356">
    <property type="component" value="Unassembled WGS sequence"/>
</dbReference>
<dbReference type="GeneID" id="63766433"/>
<protein>
    <submittedName>
        <fullName evidence="1">Uncharacterized protein</fullName>
    </submittedName>
</protein>
<evidence type="ECO:0000313" key="1">
    <source>
        <dbReference type="EMBL" id="OJJ62779.1"/>
    </source>
</evidence>
<dbReference type="EMBL" id="KV878583">
    <property type="protein sequence ID" value="OJJ62779.1"/>
    <property type="molecule type" value="Genomic_DNA"/>
</dbReference>
<dbReference type="OrthoDB" id="4461473at2759"/>
<accession>A0A1L9TTM4</accession>
<dbReference type="AlphaFoldDB" id="A0A1L9TTM4"/>
<evidence type="ECO:0000313" key="2">
    <source>
        <dbReference type="Proteomes" id="UP000184356"/>
    </source>
</evidence>